<protein>
    <submittedName>
        <fullName evidence="2">UBIQUITIN_CONJUGAT_2 domain-containing protein</fullName>
    </submittedName>
</protein>
<dbReference type="InterPro" id="IPR016135">
    <property type="entry name" value="UBQ-conjugating_enzyme/RWD"/>
</dbReference>
<dbReference type="STRING" id="6216.A0A0R3SPJ2"/>
<dbReference type="CDD" id="cd23814">
    <property type="entry name" value="UEV_AKTIP"/>
    <property type="match status" value="1"/>
</dbReference>
<evidence type="ECO:0000259" key="1">
    <source>
        <dbReference type="PROSITE" id="PS50127"/>
    </source>
</evidence>
<dbReference type="InterPro" id="IPR000608">
    <property type="entry name" value="UBC"/>
</dbReference>
<feature type="domain" description="UBC core" evidence="1">
    <location>
        <begin position="361"/>
        <end position="517"/>
    </location>
</feature>
<dbReference type="SMART" id="SM00212">
    <property type="entry name" value="UBCc"/>
    <property type="match status" value="1"/>
</dbReference>
<reference evidence="2" key="1">
    <citation type="submission" date="2016-04" db="UniProtKB">
        <authorList>
            <consortium name="WormBaseParasite"/>
        </authorList>
    </citation>
    <scope>IDENTIFICATION</scope>
</reference>
<evidence type="ECO:0000313" key="2">
    <source>
        <dbReference type="WBParaSite" id="HDID_0000689001-mRNA-1"/>
    </source>
</evidence>
<proteinExistence type="predicted"/>
<accession>A0A0R3SPJ2</accession>
<name>A0A0R3SPJ2_HYMDI</name>
<dbReference type="Gene3D" id="3.10.110.10">
    <property type="entry name" value="Ubiquitin Conjugating Enzyme"/>
    <property type="match status" value="1"/>
</dbReference>
<dbReference type="Pfam" id="PF00179">
    <property type="entry name" value="UQ_con"/>
    <property type="match status" value="1"/>
</dbReference>
<dbReference type="SUPFAM" id="SSF54495">
    <property type="entry name" value="UBC-like"/>
    <property type="match status" value="1"/>
</dbReference>
<organism evidence="2">
    <name type="scientific">Hymenolepis diminuta</name>
    <name type="common">Rat tapeworm</name>
    <dbReference type="NCBI Taxonomy" id="6216"/>
    <lineage>
        <taxon>Eukaryota</taxon>
        <taxon>Metazoa</taxon>
        <taxon>Spiralia</taxon>
        <taxon>Lophotrochozoa</taxon>
        <taxon>Platyhelminthes</taxon>
        <taxon>Cestoda</taxon>
        <taxon>Eucestoda</taxon>
        <taxon>Cyclophyllidea</taxon>
        <taxon>Hymenolepididae</taxon>
        <taxon>Hymenolepis</taxon>
    </lineage>
</organism>
<sequence length="583" mass="67180">LTYKCTYNPREYQCHNTNAQNRLKAPYILYSTHKSGQDLSFSIPRIEASEFKDMVLLRSLKKSEDEIDTRLAKLEPRVKPQKCPWVPPCGPAFGSKIQRITDLESRNTAPPPGTYDPHEPLCQLKKSQLNIEPWKLAPPLPINQMTNLRIRPSVSRPETEYWDTPTFIDLLNNNANKRKGIFQKAERFPKKYGERVCLNASGYSADKEVRLNYGIDQICPQIKTSPFHYNIELTKWKTCELKPSPKVPFGRHGNNSLTQRQYNQKIGNSTPFTGPGRHDPFNYEKKVNKNRYVSMAKRTGRNVNLSVDMALRERIQPKKEANDYTHYDVKSHISRSPYSPVFCFLMESEKSVFLALPPKFIHQYSLMSEYNLIMKYHPPGIYVISSIEDPNVWNGIISVRKGYYCGGAFPFKVEIPDAFPFSRPPKIFLASNFYHPYVHPTTGELDLGSEFEKWVPGSSHIFHILHYFRSVFNDLSIESLNSNDAKKFANPEVAQAFMLEHEKFEIRARTYVEDHSLWSSTDSTSTDAFLNPLRKPILVFGCWHPPFKNCPCCSDAGSRGYSWIDPSKMTLFSPRLLCNEKSD</sequence>
<dbReference type="PROSITE" id="PS50127">
    <property type="entry name" value="UBC_2"/>
    <property type="match status" value="1"/>
</dbReference>
<dbReference type="AlphaFoldDB" id="A0A0R3SPJ2"/>
<dbReference type="WBParaSite" id="HDID_0000689001-mRNA-1">
    <property type="protein sequence ID" value="HDID_0000689001-mRNA-1"/>
    <property type="gene ID" value="HDID_0000689001"/>
</dbReference>